<reference evidence="1" key="1">
    <citation type="journal article" date="2021" name="Proc. Natl. Acad. Sci. U.S.A.">
        <title>A Catalog of Tens of Thousands of Viruses from Human Metagenomes Reveals Hidden Associations with Chronic Diseases.</title>
        <authorList>
            <person name="Tisza M.J."/>
            <person name="Buck C.B."/>
        </authorList>
    </citation>
    <scope>NUCLEOTIDE SEQUENCE</scope>
    <source>
        <strain evidence="1">Ctnpt50</strain>
    </source>
</reference>
<organism evidence="1">
    <name type="scientific">Siphoviridae sp. ctnpt50</name>
    <dbReference type="NCBI Taxonomy" id="2827941"/>
    <lineage>
        <taxon>Viruses</taxon>
        <taxon>Duplodnaviria</taxon>
        <taxon>Heunggongvirae</taxon>
        <taxon>Uroviricota</taxon>
        <taxon>Caudoviricetes</taxon>
    </lineage>
</organism>
<accession>A0A8S5SDE7</accession>
<protein>
    <submittedName>
        <fullName evidence="1">Uncharacterized protein</fullName>
    </submittedName>
</protein>
<name>A0A8S5SDE7_9CAUD</name>
<evidence type="ECO:0000313" key="1">
    <source>
        <dbReference type="EMBL" id="DAF48985.1"/>
    </source>
</evidence>
<proteinExistence type="predicted"/>
<sequence>MKKLAVCECCGNIFMIGDRVWKYRGDKLCSEECARKAEFLGKQGKWKNTTDEKDESNAKMKEIKLTIDGEVIKLTDEQLKMLGVESNKRINPFETVVKFEDYYSVEKNNEIYAYMDTGSSVDNQLYTDVNYFNDKDFAKQVALHQLLYRKLLKYAYDNEFEDEEWNGNNMHAYIIYNSTKKNYDVRWTRDEKEPCTVYFKTPTRATAALNEVVMPFVKEHPEFVW</sequence>
<dbReference type="EMBL" id="BK032577">
    <property type="protein sequence ID" value="DAF48985.1"/>
    <property type="molecule type" value="Genomic_DNA"/>
</dbReference>